<comment type="subcellular location">
    <subcellularLocation>
        <location evidence="1">Secreted</location>
    </subcellularLocation>
</comment>
<organism evidence="8 9">
    <name type="scientific">Silurus asotus</name>
    <name type="common">Amur catfish</name>
    <name type="synonym">Parasilurus asotus</name>
    <dbReference type="NCBI Taxonomy" id="30991"/>
    <lineage>
        <taxon>Eukaryota</taxon>
        <taxon>Metazoa</taxon>
        <taxon>Chordata</taxon>
        <taxon>Craniata</taxon>
        <taxon>Vertebrata</taxon>
        <taxon>Euteleostomi</taxon>
        <taxon>Actinopterygii</taxon>
        <taxon>Neopterygii</taxon>
        <taxon>Teleostei</taxon>
        <taxon>Ostariophysi</taxon>
        <taxon>Siluriformes</taxon>
        <taxon>Siluridae</taxon>
        <taxon>Silurus</taxon>
    </lineage>
</organism>
<feature type="domain" description="BPTI/Kunitz inhibitor" evidence="7">
    <location>
        <begin position="29"/>
        <end position="79"/>
    </location>
</feature>
<accession>A0AAD5AT01</accession>
<dbReference type="InterPro" id="IPR020901">
    <property type="entry name" value="Prtase_inh_Kunz-CS"/>
</dbReference>
<dbReference type="Proteomes" id="UP001205998">
    <property type="component" value="Unassembled WGS sequence"/>
</dbReference>
<evidence type="ECO:0000256" key="4">
    <source>
        <dbReference type="ARBA" id="ARBA00022900"/>
    </source>
</evidence>
<evidence type="ECO:0000256" key="6">
    <source>
        <dbReference type="SAM" id="SignalP"/>
    </source>
</evidence>
<dbReference type="PANTHER" id="PTHR10083:SF374">
    <property type="entry name" value="BPTI_KUNITZ INHIBITOR DOMAIN-CONTAINING PROTEIN"/>
    <property type="match status" value="1"/>
</dbReference>
<name>A0AAD5AT01_SILAS</name>
<evidence type="ECO:0000256" key="1">
    <source>
        <dbReference type="ARBA" id="ARBA00004613"/>
    </source>
</evidence>
<gene>
    <name evidence="8" type="ORF">C0J50_18584</name>
</gene>
<keyword evidence="4" id="KW-0722">Serine protease inhibitor</keyword>
<evidence type="ECO:0000313" key="8">
    <source>
        <dbReference type="EMBL" id="KAI5621827.1"/>
    </source>
</evidence>
<comment type="caution">
    <text evidence="8">The sequence shown here is derived from an EMBL/GenBank/DDBJ whole genome shotgun (WGS) entry which is preliminary data.</text>
</comment>
<dbReference type="SMART" id="SM00131">
    <property type="entry name" value="KU"/>
    <property type="match status" value="2"/>
</dbReference>
<dbReference type="PROSITE" id="PS00280">
    <property type="entry name" value="BPTI_KUNITZ_1"/>
    <property type="match status" value="1"/>
</dbReference>
<evidence type="ECO:0000256" key="2">
    <source>
        <dbReference type="ARBA" id="ARBA00022525"/>
    </source>
</evidence>
<dbReference type="InterPro" id="IPR050098">
    <property type="entry name" value="TFPI/VKTCI-like"/>
</dbReference>
<dbReference type="InterPro" id="IPR036880">
    <property type="entry name" value="Kunitz_BPTI_sf"/>
</dbReference>
<evidence type="ECO:0000313" key="9">
    <source>
        <dbReference type="Proteomes" id="UP001205998"/>
    </source>
</evidence>
<feature type="signal peptide" evidence="6">
    <location>
        <begin position="1"/>
        <end position="20"/>
    </location>
</feature>
<evidence type="ECO:0000256" key="5">
    <source>
        <dbReference type="ARBA" id="ARBA00023157"/>
    </source>
</evidence>
<keyword evidence="2" id="KW-0964">Secreted</keyword>
<protein>
    <submittedName>
        <fullName evidence="8">Tissue factor pathway inhibitor 2</fullName>
    </submittedName>
</protein>
<dbReference type="InterPro" id="IPR002223">
    <property type="entry name" value="Kunitz_BPTI"/>
</dbReference>
<dbReference type="AlphaFoldDB" id="A0AAD5AT01"/>
<dbReference type="PANTHER" id="PTHR10083">
    <property type="entry name" value="KUNITZ-TYPE PROTEASE INHIBITOR-RELATED"/>
    <property type="match status" value="1"/>
</dbReference>
<feature type="domain" description="BPTI/Kunitz inhibitor" evidence="7">
    <location>
        <begin position="89"/>
        <end position="139"/>
    </location>
</feature>
<dbReference type="PRINTS" id="PR00759">
    <property type="entry name" value="BASICPTASE"/>
</dbReference>
<keyword evidence="9" id="KW-1185">Reference proteome</keyword>
<dbReference type="GO" id="GO:0004867">
    <property type="term" value="F:serine-type endopeptidase inhibitor activity"/>
    <property type="evidence" value="ECO:0007669"/>
    <property type="project" value="UniProtKB-KW"/>
</dbReference>
<evidence type="ECO:0000259" key="7">
    <source>
        <dbReference type="PROSITE" id="PS50279"/>
    </source>
</evidence>
<dbReference type="FunFam" id="4.10.410.10:FF:000011">
    <property type="entry name" value="Tissue factor pathway inhibitor"/>
    <property type="match status" value="1"/>
</dbReference>
<keyword evidence="3" id="KW-0646">Protease inhibitor</keyword>
<keyword evidence="5" id="KW-1015">Disulfide bond</keyword>
<keyword evidence="6" id="KW-0732">Signal</keyword>
<sequence>MEGRFLACILLLSFINGAFFYKPSPMDICLLQVEEGPCLEDVPRFYYNTLTQACEPFSYGGCDGNANNFKSNVACHKTCYRIPTMPVICQGGSDKGTGSASIPRFYYDSNKKTCKQFEYTGSGGNNNNFVSMESCMSVCTKTEQPISCYCAFNPLVYNVLTLTHHRCGLVYKAKNQQAEGSKKFEVNVDETEGVSDENRTENRHIPDHHHLFCACVLYVDLQTGSIH</sequence>
<dbReference type="GO" id="GO:0005615">
    <property type="term" value="C:extracellular space"/>
    <property type="evidence" value="ECO:0007669"/>
    <property type="project" value="TreeGrafter"/>
</dbReference>
<proteinExistence type="predicted"/>
<dbReference type="PROSITE" id="PS50279">
    <property type="entry name" value="BPTI_KUNITZ_2"/>
    <property type="match status" value="2"/>
</dbReference>
<dbReference type="SUPFAM" id="SSF57362">
    <property type="entry name" value="BPTI-like"/>
    <property type="match status" value="2"/>
</dbReference>
<evidence type="ECO:0000256" key="3">
    <source>
        <dbReference type="ARBA" id="ARBA00022690"/>
    </source>
</evidence>
<dbReference type="Gene3D" id="4.10.410.10">
    <property type="entry name" value="Pancreatic trypsin inhibitor Kunitz domain"/>
    <property type="match status" value="2"/>
</dbReference>
<dbReference type="EMBL" id="MU551628">
    <property type="protein sequence ID" value="KAI5621827.1"/>
    <property type="molecule type" value="Genomic_DNA"/>
</dbReference>
<dbReference type="Pfam" id="PF00014">
    <property type="entry name" value="Kunitz_BPTI"/>
    <property type="match status" value="2"/>
</dbReference>
<reference evidence="8" key="1">
    <citation type="submission" date="2018-07" db="EMBL/GenBank/DDBJ databases">
        <title>Comparative genomics of catfishes provides insights into carnivory and benthic adaptation.</title>
        <authorList>
            <person name="Zhang Y."/>
            <person name="Wang D."/>
            <person name="Peng Z."/>
            <person name="Zheng S."/>
            <person name="Shao F."/>
            <person name="Tao W."/>
        </authorList>
    </citation>
    <scope>NUCLEOTIDE SEQUENCE</scope>
    <source>
        <strain evidence="8">Chongqing</strain>
    </source>
</reference>
<feature type="chain" id="PRO_5041905929" evidence="6">
    <location>
        <begin position="21"/>
        <end position="227"/>
    </location>
</feature>